<dbReference type="KEGG" id="bcom:BAUCODRAFT_159884"/>
<dbReference type="HOGENOM" id="CLU_1194701_0_0_1"/>
<dbReference type="OrthoDB" id="4991875at2759"/>
<proteinExistence type="predicted"/>
<evidence type="ECO:0000256" key="1">
    <source>
        <dbReference type="SAM" id="SignalP"/>
    </source>
</evidence>
<organism evidence="2 3">
    <name type="scientific">Baudoinia panamericana (strain UAMH 10762)</name>
    <name type="common">Angels' share fungus</name>
    <name type="synonym">Baudoinia compniacensis (strain UAMH 10762)</name>
    <dbReference type="NCBI Taxonomy" id="717646"/>
    <lineage>
        <taxon>Eukaryota</taxon>
        <taxon>Fungi</taxon>
        <taxon>Dikarya</taxon>
        <taxon>Ascomycota</taxon>
        <taxon>Pezizomycotina</taxon>
        <taxon>Dothideomycetes</taxon>
        <taxon>Dothideomycetidae</taxon>
        <taxon>Mycosphaerellales</taxon>
        <taxon>Teratosphaeriaceae</taxon>
        <taxon>Baudoinia</taxon>
    </lineage>
</organism>
<evidence type="ECO:0000313" key="3">
    <source>
        <dbReference type="Proteomes" id="UP000011761"/>
    </source>
</evidence>
<evidence type="ECO:0008006" key="4">
    <source>
        <dbReference type="Google" id="ProtNLM"/>
    </source>
</evidence>
<dbReference type="OMA" id="SSSACYW"/>
<feature type="signal peptide" evidence="1">
    <location>
        <begin position="1"/>
        <end position="17"/>
    </location>
</feature>
<evidence type="ECO:0000313" key="2">
    <source>
        <dbReference type="EMBL" id="EMC92125.1"/>
    </source>
</evidence>
<dbReference type="RefSeq" id="XP_007680610.1">
    <property type="nucleotide sequence ID" value="XM_007682420.1"/>
</dbReference>
<dbReference type="eggNOG" id="ENOG502SXQS">
    <property type="taxonomic scope" value="Eukaryota"/>
</dbReference>
<reference evidence="2 3" key="1">
    <citation type="journal article" date="2012" name="PLoS Pathog.">
        <title>Diverse lifestyles and strategies of plant pathogenesis encoded in the genomes of eighteen Dothideomycetes fungi.</title>
        <authorList>
            <person name="Ohm R.A."/>
            <person name="Feau N."/>
            <person name="Henrissat B."/>
            <person name="Schoch C.L."/>
            <person name="Horwitz B.A."/>
            <person name="Barry K.W."/>
            <person name="Condon B.J."/>
            <person name="Copeland A.C."/>
            <person name="Dhillon B."/>
            <person name="Glaser F."/>
            <person name="Hesse C.N."/>
            <person name="Kosti I."/>
            <person name="LaButti K."/>
            <person name="Lindquist E.A."/>
            <person name="Lucas S."/>
            <person name="Salamov A.A."/>
            <person name="Bradshaw R.E."/>
            <person name="Ciuffetti L."/>
            <person name="Hamelin R.C."/>
            <person name="Kema G.H.J."/>
            <person name="Lawrence C."/>
            <person name="Scott J.A."/>
            <person name="Spatafora J.W."/>
            <person name="Turgeon B.G."/>
            <person name="de Wit P.J.G.M."/>
            <person name="Zhong S."/>
            <person name="Goodwin S.B."/>
            <person name="Grigoriev I.V."/>
        </authorList>
    </citation>
    <scope>NUCLEOTIDE SEQUENCE [LARGE SCALE GENOMIC DNA]</scope>
    <source>
        <strain evidence="2 3">UAMH 10762</strain>
    </source>
</reference>
<gene>
    <name evidence="2" type="ORF">BAUCODRAFT_159884</name>
</gene>
<dbReference type="AlphaFoldDB" id="M2N0I5"/>
<dbReference type="Proteomes" id="UP000011761">
    <property type="component" value="Unassembled WGS sequence"/>
</dbReference>
<protein>
    <recommendedName>
        <fullName evidence="4">GPI anchored protein</fullName>
    </recommendedName>
</protein>
<dbReference type="EMBL" id="KB445562">
    <property type="protein sequence ID" value="EMC92125.1"/>
    <property type="molecule type" value="Genomic_DNA"/>
</dbReference>
<keyword evidence="3" id="KW-1185">Reference proteome</keyword>
<name>M2N0I5_BAUPA</name>
<dbReference type="GeneID" id="19109376"/>
<sequence>MFKLLYTLAALICSVTAQQTPPGYGAAGSTLSSASASALASASASPRSSSGSATNSASYPTRTLFLPLSNLGNIAASIVTAAPDSTVYGLACLHVTPSICPYNASVLITEGPSTLIYTETFDSSGAASPTRGPILINCTMSGNPSVTQAVCAGATSLTGLGSVQSTSTLSGAQLTYGTITITAGAEKLSNVATQTASSNRASSTSSGGAAPMATMAGWLAGGAVGAVALAVL</sequence>
<accession>M2N0I5</accession>
<feature type="chain" id="PRO_5004021392" description="GPI anchored protein" evidence="1">
    <location>
        <begin position="18"/>
        <end position="232"/>
    </location>
</feature>
<keyword evidence="1" id="KW-0732">Signal</keyword>